<dbReference type="Proteomes" id="UP000240487">
    <property type="component" value="Segment"/>
</dbReference>
<keyword evidence="1" id="KW-1133">Transmembrane helix</keyword>
<gene>
    <name evidence="2" type="ORF">R1B41kb_p036</name>
</gene>
<proteinExistence type="predicted"/>
<organism evidence="2 3">
    <name type="scientific">Ralstonia phage DU_RP_I</name>
    <dbReference type="NCBI Taxonomy" id="2041493"/>
    <lineage>
        <taxon>Viruses</taxon>
        <taxon>Duplodnaviria</taxon>
        <taxon>Heunggongvirae</taxon>
        <taxon>Uroviricota</taxon>
        <taxon>Caudoviricetes</taxon>
        <taxon>Autographivirales</taxon>
        <taxon>Gyeongsanvirus</taxon>
        <taxon>Gyeongsanvirus DURPI</taxon>
    </lineage>
</organism>
<name>A0A2D2W526_9CAUD</name>
<sequence length="56" mass="6460">MPNIDKDVQKGALKEALTEWLDKQFATFGKWALRSILAAAFSVLMYLYLTSQGWHR</sequence>
<evidence type="ECO:0000313" key="3">
    <source>
        <dbReference type="Proteomes" id="UP000240487"/>
    </source>
</evidence>
<keyword evidence="1" id="KW-0472">Membrane</keyword>
<keyword evidence="3" id="KW-1185">Reference proteome</keyword>
<protein>
    <submittedName>
        <fullName evidence="2">Uncharacterized protein</fullName>
    </submittedName>
</protein>
<dbReference type="EMBL" id="MF979559">
    <property type="protein sequence ID" value="ATS93397.1"/>
    <property type="molecule type" value="Genomic_DNA"/>
</dbReference>
<feature type="transmembrane region" description="Helical" evidence="1">
    <location>
        <begin position="31"/>
        <end position="49"/>
    </location>
</feature>
<reference evidence="2 3" key="1">
    <citation type="submission" date="2017-09" db="EMBL/GenBank/DDBJ databases">
        <title>Complete genome sequence of bacteriophage (DU_RP_I) infecting Ralstonia solanacearum.</title>
        <authorList>
            <person name="Park T.-H."/>
        </authorList>
    </citation>
    <scope>NUCLEOTIDE SEQUENCE [LARGE SCALE GENOMIC DNA]</scope>
</reference>
<evidence type="ECO:0000256" key="1">
    <source>
        <dbReference type="SAM" id="Phobius"/>
    </source>
</evidence>
<evidence type="ECO:0000313" key="2">
    <source>
        <dbReference type="EMBL" id="ATS93397.1"/>
    </source>
</evidence>
<keyword evidence="1" id="KW-0812">Transmembrane</keyword>
<accession>A0A2D2W526</accession>